<dbReference type="Proteomes" id="UP000187209">
    <property type="component" value="Unassembled WGS sequence"/>
</dbReference>
<name>A0A1R2BXC5_9CILI</name>
<protein>
    <submittedName>
        <fullName evidence="1">Uncharacterized protein</fullName>
    </submittedName>
</protein>
<accession>A0A1R2BXC5</accession>
<reference evidence="1 2" key="1">
    <citation type="submission" date="2016-11" db="EMBL/GenBank/DDBJ databases">
        <title>The macronuclear genome of Stentor coeruleus: a giant cell with tiny introns.</title>
        <authorList>
            <person name="Slabodnick M."/>
            <person name="Ruby J.G."/>
            <person name="Reiff S.B."/>
            <person name="Swart E.C."/>
            <person name="Gosai S."/>
            <person name="Prabakaran S."/>
            <person name="Witkowska E."/>
            <person name="Larue G.E."/>
            <person name="Fisher S."/>
            <person name="Freeman R.M."/>
            <person name="Gunawardena J."/>
            <person name="Chu W."/>
            <person name="Stover N.A."/>
            <person name="Gregory B.D."/>
            <person name="Nowacki M."/>
            <person name="Derisi J."/>
            <person name="Roy S.W."/>
            <person name="Marshall W.F."/>
            <person name="Sood P."/>
        </authorList>
    </citation>
    <scope>NUCLEOTIDE SEQUENCE [LARGE SCALE GENOMIC DNA]</scope>
    <source>
        <strain evidence="1">WM001</strain>
    </source>
</reference>
<dbReference type="EMBL" id="MPUH01000380">
    <property type="protein sequence ID" value="OMJ81448.1"/>
    <property type="molecule type" value="Genomic_DNA"/>
</dbReference>
<gene>
    <name evidence="1" type="ORF">SteCoe_18064</name>
</gene>
<comment type="caution">
    <text evidence="1">The sequence shown here is derived from an EMBL/GenBank/DDBJ whole genome shotgun (WGS) entry which is preliminary data.</text>
</comment>
<proteinExistence type="predicted"/>
<sequence length="332" mass="38378">MVKVILDIWGDNIEDQVSKLKDALLIITQKCKLSAEVQKLYTEIYDLSEIKLVGNFIFRTSDDFVRGLILGKIIVKFPDVIIYSTRAEVIQKYLSQKINYIEPWPNDLNTYIEHKEFTLQGPDMPMSFESQLYPSSFEKMSELKNMKKPLNIPRPPEKSDKMSYVQPMIKNQENKENPGIFPKASAYENLALSPPEKFIRPQNPSYSQYSTPKVPEISPNKQISNPIYTDMQDDNSPIIKENLESIINITTSDSSIFRIKNLGDLYSLVFRNVRNLAEKNEKLADNDRIRLRLESLAQKRILEFGFFEISGGMSIDQIVDEKKYKVPLKFVS</sequence>
<keyword evidence="2" id="KW-1185">Reference proteome</keyword>
<organism evidence="1 2">
    <name type="scientific">Stentor coeruleus</name>
    <dbReference type="NCBI Taxonomy" id="5963"/>
    <lineage>
        <taxon>Eukaryota</taxon>
        <taxon>Sar</taxon>
        <taxon>Alveolata</taxon>
        <taxon>Ciliophora</taxon>
        <taxon>Postciliodesmatophora</taxon>
        <taxon>Heterotrichea</taxon>
        <taxon>Heterotrichida</taxon>
        <taxon>Stentoridae</taxon>
        <taxon>Stentor</taxon>
    </lineage>
</organism>
<dbReference type="AlphaFoldDB" id="A0A1R2BXC5"/>
<evidence type="ECO:0000313" key="2">
    <source>
        <dbReference type="Proteomes" id="UP000187209"/>
    </source>
</evidence>
<evidence type="ECO:0000313" key="1">
    <source>
        <dbReference type="EMBL" id="OMJ81448.1"/>
    </source>
</evidence>